<dbReference type="PANTHER" id="PTHR23347:SF5">
    <property type="entry name" value="HARMONIN-BINDING PROTEIN USHBP1"/>
    <property type="match status" value="1"/>
</dbReference>
<dbReference type="EMBL" id="VZTU01009305">
    <property type="protein sequence ID" value="NXT76583.1"/>
    <property type="molecule type" value="Genomic_DNA"/>
</dbReference>
<feature type="compositionally biased region" description="Low complexity" evidence="1">
    <location>
        <begin position="21"/>
        <end position="32"/>
    </location>
</feature>
<dbReference type="Pfam" id="PF10506">
    <property type="entry name" value="USHBP1_PDZ-bd"/>
    <property type="match status" value="1"/>
</dbReference>
<feature type="non-terminal residue" evidence="3">
    <location>
        <position position="143"/>
    </location>
</feature>
<evidence type="ECO:0000259" key="2">
    <source>
        <dbReference type="Pfam" id="PF10506"/>
    </source>
</evidence>
<reference evidence="3 4" key="1">
    <citation type="submission" date="2019-09" db="EMBL/GenBank/DDBJ databases">
        <title>Bird 10,000 Genomes (B10K) Project - Family phase.</title>
        <authorList>
            <person name="Zhang G."/>
        </authorList>
    </citation>
    <scope>NUCLEOTIDE SEQUENCE [LARGE SCALE GENOMIC DNA]</scope>
    <source>
        <strain evidence="3">B10K-DU-011-47</strain>
        <tissue evidence="3">Mixed tissue sample</tissue>
    </source>
</reference>
<organism evidence="3 4">
    <name type="scientific">Zapornia atra</name>
    <name type="common">Henderson crake</name>
    <dbReference type="NCBI Taxonomy" id="2585822"/>
    <lineage>
        <taxon>Eukaryota</taxon>
        <taxon>Metazoa</taxon>
        <taxon>Chordata</taxon>
        <taxon>Craniata</taxon>
        <taxon>Vertebrata</taxon>
        <taxon>Euteleostomi</taxon>
        <taxon>Archelosauria</taxon>
        <taxon>Archosauria</taxon>
        <taxon>Dinosauria</taxon>
        <taxon>Saurischia</taxon>
        <taxon>Theropoda</taxon>
        <taxon>Coelurosauria</taxon>
        <taxon>Aves</taxon>
        <taxon>Neognathae</taxon>
        <taxon>Neoaves</taxon>
        <taxon>Gruiformes</taxon>
        <taxon>Rallidae</taxon>
        <taxon>Zapornia</taxon>
    </lineage>
</organism>
<feature type="non-terminal residue" evidence="3">
    <location>
        <position position="1"/>
    </location>
</feature>
<feature type="domain" description="Harmonin-binding protein USHBP1 PDZ-binding" evidence="2">
    <location>
        <begin position="41"/>
        <end position="128"/>
    </location>
</feature>
<comment type="caution">
    <text evidence="3">The sequence shown here is derived from an EMBL/GenBank/DDBJ whole genome shotgun (WGS) entry which is preliminary data.</text>
</comment>
<proteinExistence type="predicted"/>
<dbReference type="Proteomes" id="UP000557426">
    <property type="component" value="Unassembled WGS sequence"/>
</dbReference>
<gene>
    <name evidence="3" type="primary">Mcc_1</name>
    <name evidence="3" type="ORF">ZAPATR_R14815</name>
</gene>
<keyword evidence="4" id="KW-1185">Reference proteome</keyword>
<protein>
    <submittedName>
        <fullName evidence="3">CRCM protein</fullName>
    </submittedName>
</protein>
<dbReference type="InterPro" id="IPR040171">
    <property type="entry name" value="USBP1-like"/>
</dbReference>
<evidence type="ECO:0000256" key="1">
    <source>
        <dbReference type="SAM" id="MobiDB-lite"/>
    </source>
</evidence>
<evidence type="ECO:0000313" key="4">
    <source>
        <dbReference type="Proteomes" id="UP000557426"/>
    </source>
</evidence>
<dbReference type="InterPro" id="IPR019536">
    <property type="entry name" value="USHBP1_PDZ-bd"/>
</dbReference>
<dbReference type="AlphaFoldDB" id="A0A7L3F6R3"/>
<accession>A0A7L3F6R3</accession>
<name>A0A7L3F6R3_9GRUI</name>
<feature type="region of interest" description="Disordered" evidence="1">
    <location>
        <begin position="1"/>
        <end position="40"/>
    </location>
</feature>
<dbReference type="PANTHER" id="PTHR23347">
    <property type="entry name" value="COLORECTAL MUTANT CANCER PROTEIN MCC PROTEIN -RELATED"/>
    <property type="match status" value="1"/>
</dbReference>
<evidence type="ECO:0000313" key="3">
    <source>
        <dbReference type="EMBL" id="NXT76583.1"/>
    </source>
</evidence>
<sequence>QDLPQCANGAQPHGVQPHSPLSTQLSESASQEQEQEQRIQKLQGHLGRLQEVNRELAAVLQECKSDAEWLSMVLGQHESHSTALRLALRCRWGWGWGWGRGHTSCTATLSPSPCSERCGGAYAALLDLMQVKLGREEDGARGG</sequence>